<sequence>MATFLQLLLIFTLPECGFSGEGVIDNVPNDFRVYQGDVVNIEYQYVVRLHMTWCCPLRPQRPYFHHCTGFLISNEFILTSGHCLHAPKEELKYCYPADKFATLPNW</sequence>
<proteinExistence type="predicted"/>
<dbReference type="InterPro" id="IPR001254">
    <property type="entry name" value="Trypsin_dom"/>
</dbReference>
<protein>
    <recommendedName>
        <fullName evidence="2">Peptidase S1 domain-containing protein</fullName>
    </recommendedName>
</protein>
<evidence type="ECO:0000259" key="2">
    <source>
        <dbReference type="Pfam" id="PF00089"/>
    </source>
</evidence>
<dbReference type="SUPFAM" id="SSF50494">
    <property type="entry name" value="Trypsin-like serine proteases"/>
    <property type="match status" value="1"/>
</dbReference>
<dbReference type="AlphaFoldDB" id="A0AAD4MM85"/>
<evidence type="ECO:0000313" key="3">
    <source>
        <dbReference type="EMBL" id="KAI1698494.1"/>
    </source>
</evidence>
<keyword evidence="4" id="KW-1185">Reference proteome</keyword>
<feature type="chain" id="PRO_5042251367" description="Peptidase S1 domain-containing protein" evidence="1">
    <location>
        <begin position="20"/>
        <end position="106"/>
    </location>
</feature>
<name>A0AAD4MM85_9BILA</name>
<dbReference type="InterPro" id="IPR043504">
    <property type="entry name" value="Peptidase_S1_PA_chymotrypsin"/>
</dbReference>
<organism evidence="3 4">
    <name type="scientific">Ditylenchus destructor</name>
    <dbReference type="NCBI Taxonomy" id="166010"/>
    <lineage>
        <taxon>Eukaryota</taxon>
        <taxon>Metazoa</taxon>
        <taxon>Ecdysozoa</taxon>
        <taxon>Nematoda</taxon>
        <taxon>Chromadorea</taxon>
        <taxon>Rhabditida</taxon>
        <taxon>Tylenchina</taxon>
        <taxon>Tylenchomorpha</taxon>
        <taxon>Sphaerularioidea</taxon>
        <taxon>Anguinidae</taxon>
        <taxon>Anguininae</taxon>
        <taxon>Ditylenchus</taxon>
    </lineage>
</organism>
<reference evidence="3" key="1">
    <citation type="submission" date="2022-01" db="EMBL/GenBank/DDBJ databases">
        <title>Genome Sequence Resource for Two Populations of Ditylenchus destructor, the Migratory Endoparasitic Phytonematode.</title>
        <authorList>
            <person name="Zhang H."/>
            <person name="Lin R."/>
            <person name="Xie B."/>
        </authorList>
    </citation>
    <scope>NUCLEOTIDE SEQUENCE</scope>
    <source>
        <strain evidence="3">BazhouSP</strain>
    </source>
</reference>
<dbReference type="InterPro" id="IPR009003">
    <property type="entry name" value="Peptidase_S1_PA"/>
</dbReference>
<gene>
    <name evidence="3" type="ORF">DdX_17861</name>
</gene>
<feature type="signal peptide" evidence="1">
    <location>
        <begin position="1"/>
        <end position="19"/>
    </location>
</feature>
<dbReference type="GO" id="GO:0006508">
    <property type="term" value="P:proteolysis"/>
    <property type="evidence" value="ECO:0007669"/>
    <property type="project" value="InterPro"/>
</dbReference>
<keyword evidence="1" id="KW-0732">Signal</keyword>
<dbReference type="Proteomes" id="UP001201812">
    <property type="component" value="Unassembled WGS sequence"/>
</dbReference>
<dbReference type="GO" id="GO:0004252">
    <property type="term" value="F:serine-type endopeptidase activity"/>
    <property type="evidence" value="ECO:0007669"/>
    <property type="project" value="InterPro"/>
</dbReference>
<evidence type="ECO:0000256" key="1">
    <source>
        <dbReference type="SAM" id="SignalP"/>
    </source>
</evidence>
<evidence type="ECO:0000313" key="4">
    <source>
        <dbReference type="Proteomes" id="UP001201812"/>
    </source>
</evidence>
<dbReference type="Pfam" id="PF00089">
    <property type="entry name" value="Trypsin"/>
    <property type="match status" value="1"/>
</dbReference>
<accession>A0AAD4MM85</accession>
<feature type="domain" description="Peptidase S1" evidence="2">
    <location>
        <begin position="62"/>
        <end position="88"/>
    </location>
</feature>
<comment type="caution">
    <text evidence="3">The sequence shown here is derived from an EMBL/GenBank/DDBJ whole genome shotgun (WGS) entry which is preliminary data.</text>
</comment>
<dbReference type="Gene3D" id="2.40.10.10">
    <property type="entry name" value="Trypsin-like serine proteases"/>
    <property type="match status" value="1"/>
</dbReference>
<dbReference type="EMBL" id="JAKKPZ010000215">
    <property type="protein sequence ID" value="KAI1698494.1"/>
    <property type="molecule type" value="Genomic_DNA"/>
</dbReference>